<dbReference type="EMBL" id="ASQP01000242">
    <property type="protein sequence ID" value="OMI38279.1"/>
    <property type="molecule type" value="Genomic_DNA"/>
</dbReference>
<feature type="domain" description="Methyltransferase type 11" evidence="1">
    <location>
        <begin position="54"/>
        <end position="149"/>
    </location>
</feature>
<keyword evidence="3" id="KW-1185">Reference proteome</keyword>
<reference evidence="2 3" key="1">
    <citation type="submission" date="2013-05" db="EMBL/GenBank/DDBJ databases">
        <title>Genome sequence of Streptomyces sparsogenes DSM 40356.</title>
        <authorList>
            <person name="Coyne S."/>
            <person name="Seebeck F.P."/>
        </authorList>
    </citation>
    <scope>NUCLEOTIDE SEQUENCE [LARGE SCALE GENOMIC DNA]</scope>
    <source>
        <strain evidence="2 3">DSM 40356</strain>
    </source>
</reference>
<dbReference type="RefSeq" id="WP_065959158.1">
    <property type="nucleotide sequence ID" value="NZ_ASQP01000242.1"/>
</dbReference>
<dbReference type="PANTHER" id="PTHR43861">
    <property type="entry name" value="TRANS-ACONITATE 2-METHYLTRANSFERASE-RELATED"/>
    <property type="match status" value="1"/>
</dbReference>
<organism evidence="2 3">
    <name type="scientific">Streptomyces sparsogenes DSM 40356</name>
    <dbReference type="NCBI Taxonomy" id="1331668"/>
    <lineage>
        <taxon>Bacteria</taxon>
        <taxon>Bacillati</taxon>
        <taxon>Actinomycetota</taxon>
        <taxon>Actinomycetes</taxon>
        <taxon>Kitasatosporales</taxon>
        <taxon>Streptomycetaceae</taxon>
        <taxon>Streptomyces</taxon>
    </lineage>
</organism>
<gene>
    <name evidence="2" type="ORF">SPAR_16985</name>
</gene>
<evidence type="ECO:0000259" key="1">
    <source>
        <dbReference type="Pfam" id="PF08241"/>
    </source>
</evidence>
<dbReference type="PANTHER" id="PTHR43861:SF1">
    <property type="entry name" value="TRANS-ACONITATE 2-METHYLTRANSFERASE"/>
    <property type="match status" value="1"/>
</dbReference>
<dbReference type="GO" id="GO:0017000">
    <property type="term" value="P:antibiotic biosynthetic process"/>
    <property type="evidence" value="ECO:0007669"/>
    <property type="project" value="UniProtKB-ARBA"/>
</dbReference>
<comment type="caution">
    <text evidence="2">The sequence shown here is derived from an EMBL/GenBank/DDBJ whole genome shotgun (WGS) entry which is preliminary data.</text>
</comment>
<dbReference type="Proteomes" id="UP000186168">
    <property type="component" value="Unassembled WGS sequence"/>
</dbReference>
<accession>A0A1R1SJS7</accession>
<dbReference type="GeneID" id="96742167"/>
<dbReference type="STRING" id="67365.GCA_001704635_04498"/>
<dbReference type="Pfam" id="PF08241">
    <property type="entry name" value="Methyltransf_11"/>
    <property type="match status" value="1"/>
</dbReference>
<dbReference type="InterPro" id="IPR029063">
    <property type="entry name" value="SAM-dependent_MTases_sf"/>
</dbReference>
<dbReference type="GO" id="GO:0008757">
    <property type="term" value="F:S-adenosylmethionine-dependent methyltransferase activity"/>
    <property type="evidence" value="ECO:0007669"/>
    <property type="project" value="InterPro"/>
</dbReference>
<evidence type="ECO:0000313" key="2">
    <source>
        <dbReference type="EMBL" id="OMI38279.1"/>
    </source>
</evidence>
<dbReference type="SUPFAM" id="SSF53335">
    <property type="entry name" value="S-adenosyl-L-methionine-dependent methyltransferases"/>
    <property type="match status" value="1"/>
</dbReference>
<name>A0A1R1SJS7_9ACTN</name>
<dbReference type="Gene3D" id="3.40.50.150">
    <property type="entry name" value="Vaccinia Virus protein VP39"/>
    <property type="match status" value="1"/>
</dbReference>
<sequence>MPLESTTLPEYWDTYKPYRGEGEQPTPDVETFAWTQYDGHGPGEEFLGSPRTALELGCAEGKEAVYLARTGVEVTAVDFSAVQIARARRWWDGTPGLAFVEAEACGYLTTTETTFDAIFSIWGALWFTDPDDLIPLIAKRLNPGGVLAFSQAEPIEGYYGPQPMYGNGLAGRKLTLLRWSYPPQWWADLLKRTGFVDIEARVLPAPNPEDVGTLMVRASAPNKVLPADVR</sequence>
<dbReference type="AlphaFoldDB" id="A0A1R1SJS7"/>
<protein>
    <recommendedName>
        <fullName evidence="1">Methyltransferase type 11 domain-containing protein</fullName>
    </recommendedName>
</protein>
<evidence type="ECO:0000313" key="3">
    <source>
        <dbReference type="Proteomes" id="UP000186168"/>
    </source>
</evidence>
<dbReference type="InterPro" id="IPR013216">
    <property type="entry name" value="Methyltransf_11"/>
</dbReference>
<proteinExistence type="predicted"/>
<dbReference type="CDD" id="cd02440">
    <property type="entry name" value="AdoMet_MTases"/>
    <property type="match status" value="1"/>
</dbReference>